<feature type="domain" description="WW" evidence="3">
    <location>
        <begin position="89"/>
        <end position="113"/>
    </location>
</feature>
<evidence type="ECO:0000313" key="4">
    <source>
        <dbReference type="EMBL" id="CCO16331.1"/>
    </source>
</evidence>
<accession>K8EE82</accession>
<keyword evidence="2" id="KW-0812">Transmembrane</keyword>
<organism evidence="4 5">
    <name type="scientific">Bathycoccus prasinos</name>
    <dbReference type="NCBI Taxonomy" id="41875"/>
    <lineage>
        <taxon>Eukaryota</taxon>
        <taxon>Viridiplantae</taxon>
        <taxon>Chlorophyta</taxon>
        <taxon>Mamiellophyceae</taxon>
        <taxon>Mamiellales</taxon>
        <taxon>Bathycoccaceae</taxon>
        <taxon>Bathycoccus</taxon>
    </lineage>
</organism>
<sequence length="177" mass="20053">MLRAYSRKLTKRIARISPSSLEIAPEILSKRRSPPEYDFHRSKIEFVLRASYGNNTAAAFKKKKKKPTNKRASAMIKAVVPTRNDDSDDDWKEVLDDASGQTYFWNTRTNETTALGDPKPLQRQQRNALQHHHHREDDIFSSSSPPNVMFVNMGTIFLFGIGGSIGVTFIAALLGFR</sequence>
<reference evidence="4 5" key="1">
    <citation type="submission" date="2011-10" db="EMBL/GenBank/DDBJ databases">
        <authorList>
            <person name="Genoscope - CEA"/>
        </authorList>
    </citation>
    <scope>NUCLEOTIDE SEQUENCE [LARGE SCALE GENOMIC DNA]</scope>
    <source>
        <strain evidence="4 5">RCC 1105</strain>
    </source>
</reference>
<feature type="transmembrane region" description="Helical" evidence="2">
    <location>
        <begin position="149"/>
        <end position="176"/>
    </location>
</feature>
<keyword evidence="2" id="KW-0472">Membrane</keyword>
<protein>
    <recommendedName>
        <fullName evidence="3">WW domain-containing protein</fullName>
    </recommendedName>
</protein>
<dbReference type="AlphaFoldDB" id="K8EE82"/>
<name>K8EE82_9CHLO</name>
<dbReference type="GeneID" id="19016239"/>
<proteinExistence type="predicted"/>
<evidence type="ECO:0000313" key="5">
    <source>
        <dbReference type="Proteomes" id="UP000198341"/>
    </source>
</evidence>
<dbReference type="Gene3D" id="2.20.70.10">
    <property type="match status" value="1"/>
</dbReference>
<evidence type="ECO:0000259" key="3">
    <source>
        <dbReference type="Pfam" id="PF00397"/>
    </source>
</evidence>
<dbReference type="RefSeq" id="XP_007513806.1">
    <property type="nucleotide sequence ID" value="XM_007513744.1"/>
</dbReference>
<dbReference type="InterPro" id="IPR001202">
    <property type="entry name" value="WW_dom"/>
</dbReference>
<dbReference type="Pfam" id="PF00397">
    <property type="entry name" value="WW"/>
    <property type="match status" value="1"/>
</dbReference>
<dbReference type="KEGG" id="bpg:Bathy04g02140"/>
<dbReference type="EMBL" id="FO082275">
    <property type="protein sequence ID" value="CCO16331.1"/>
    <property type="molecule type" value="Genomic_DNA"/>
</dbReference>
<dbReference type="Proteomes" id="UP000198341">
    <property type="component" value="Chromosome 4"/>
</dbReference>
<gene>
    <name evidence="4" type="ORF">Bathy04g02140</name>
</gene>
<evidence type="ECO:0000256" key="1">
    <source>
        <dbReference type="SAM" id="MobiDB-lite"/>
    </source>
</evidence>
<dbReference type="CDD" id="cd00201">
    <property type="entry name" value="WW"/>
    <property type="match status" value="1"/>
</dbReference>
<keyword evidence="5" id="KW-1185">Reference proteome</keyword>
<keyword evidence="2" id="KW-1133">Transmembrane helix</keyword>
<dbReference type="OrthoDB" id="498809at2759"/>
<feature type="region of interest" description="Disordered" evidence="1">
    <location>
        <begin position="111"/>
        <end position="141"/>
    </location>
</feature>
<evidence type="ECO:0000256" key="2">
    <source>
        <dbReference type="SAM" id="Phobius"/>
    </source>
</evidence>